<feature type="non-terminal residue" evidence="2">
    <location>
        <position position="1"/>
    </location>
</feature>
<dbReference type="InterPro" id="IPR051203">
    <property type="entry name" value="Polysaccharide_Synthase-Rel"/>
</dbReference>
<reference evidence="2 3" key="1">
    <citation type="submission" date="2016-05" db="EMBL/GenBank/DDBJ databases">
        <title>Single-cell genome of chain-forming Candidatus Thiomargarita nelsonii and comparison to other large sulfur-oxidizing bacteria.</title>
        <authorList>
            <person name="Winkel M."/>
            <person name="Salman V."/>
            <person name="Woyke T."/>
            <person name="Schulz-Vogt H."/>
            <person name="Richter M."/>
            <person name="Flood B."/>
            <person name="Bailey J."/>
            <person name="Amann R."/>
            <person name="Mussmann M."/>
        </authorList>
    </citation>
    <scope>NUCLEOTIDE SEQUENCE [LARGE SCALE GENOMIC DNA]</scope>
    <source>
        <strain evidence="2 3">THI036</strain>
    </source>
</reference>
<keyword evidence="3" id="KW-1185">Reference proteome</keyword>
<name>A0A176S0W8_9GAMM</name>
<feature type="transmembrane region" description="Helical" evidence="1">
    <location>
        <begin position="57"/>
        <end position="75"/>
    </location>
</feature>
<sequence length="252" mass="29194">GVWVSLIGVVNWQRLLGLHSVILAVDILAIEIAWLLANGLRFGVDIDEAHFSALMTGMWLFPLILIPIMILAGNYRHPVRYFSMVDVIRLFRVVSFAWILAYLVLLGFLHRNSSILLAPLSLLLVLFMMGTPRIWRSERWRRQVHSIIDNKIRLVLYGAGRRGMALASLLEQGFPKAELIGFLDDEDAMRGRFISSHQVIGCERDLDTLYTIHQFEQIWVTFMPQNEKYHRLEVWEWCADPWHHNYQGAPSD</sequence>
<dbReference type="AlphaFoldDB" id="A0A176S0W8"/>
<gene>
    <name evidence="2" type="ORF">THIOM_002669</name>
</gene>
<keyword evidence="1" id="KW-1133">Transmembrane helix</keyword>
<dbReference type="SUPFAM" id="SSF51735">
    <property type="entry name" value="NAD(P)-binding Rossmann-fold domains"/>
    <property type="match status" value="1"/>
</dbReference>
<keyword evidence="1" id="KW-0812">Transmembrane</keyword>
<dbReference type="InterPro" id="IPR036291">
    <property type="entry name" value="NAD(P)-bd_dom_sf"/>
</dbReference>
<keyword evidence="2" id="KW-0808">Transferase</keyword>
<dbReference type="Proteomes" id="UP000076962">
    <property type="component" value="Unassembled WGS sequence"/>
</dbReference>
<dbReference type="PANTHER" id="PTHR43318">
    <property type="entry name" value="UDP-N-ACETYLGLUCOSAMINE 4,6-DEHYDRATASE"/>
    <property type="match status" value="1"/>
</dbReference>
<dbReference type="EMBL" id="LUTY01001548">
    <property type="protein sequence ID" value="OAD21558.1"/>
    <property type="molecule type" value="Genomic_DNA"/>
</dbReference>
<dbReference type="PANTHER" id="PTHR43318:SF2">
    <property type="entry name" value="UDP-N-ACETYLGLUCOSAMINE 4,6-DEHYDRATASE (INVERTING)"/>
    <property type="match status" value="1"/>
</dbReference>
<evidence type="ECO:0000313" key="3">
    <source>
        <dbReference type="Proteomes" id="UP000076962"/>
    </source>
</evidence>
<organism evidence="2 3">
    <name type="scientific">Candidatus Thiomargarita nelsonii</name>
    <dbReference type="NCBI Taxonomy" id="1003181"/>
    <lineage>
        <taxon>Bacteria</taxon>
        <taxon>Pseudomonadati</taxon>
        <taxon>Pseudomonadota</taxon>
        <taxon>Gammaproteobacteria</taxon>
        <taxon>Thiotrichales</taxon>
        <taxon>Thiotrichaceae</taxon>
        <taxon>Thiomargarita</taxon>
    </lineage>
</organism>
<dbReference type="Gene3D" id="3.40.50.720">
    <property type="entry name" value="NAD(P)-binding Rossmann-like Domain"/>
    <property type="match status" value="1"/>
</dbReference>
<dbReference type="GO" id="GO:0016740">
    <property type="term" value="F:transferase activity"/>
    <property type="evidence" value="ECO:0007669"/>
    <property type="project" value="UniProtKB-KW"/>
</dbReference>
<proteinExistence type="predicted"/>
<protein>
    <submittedName>
        <fullName evidence="2">Sugar transferase</fullName>
    </submittedName>
</protein>
<comment type="caution">
    <text evidence="2">The sequence shown here is derived from an EMBL/GenBank/DDBJ whole genome shotgun (WGS) entry which is preliminary data.</text>
</comment>
<feature type="transmembrane region" description="Helical" evidence="1">
    <location>
        <begin position="115"/>
        <end position="135"/>
    </location>
</feature>
<accession>A0A176S0W8</accession>
<dbReference type="PATRIC" id="fig|1003181.4.peg.3660"/>
<keyword evidence="1" id="KW-0472">Membrane</keyword>
<feature type="non-terminal residue" evidence="2">
    <location>
        <position position="252"/>
    </location>
</feature>
<evidence type="ECO:0000256" key="1">
    <source>
        <dbReference type="SAM" id="Phobius"/>
    </source>
</evidence>
<evidence type="ECO:0000313" key="2">
    <source>
        <dbReference type="EMBL" id="OAD21558.1"/>
    </source>
</evidence>
<feature type="transmembrane region" description="Helical" evidence="1">
    <location>
        <begin position="87"/>
        <end position="109"/>
    </location>
</feature>
<feature type="transmembrane region" description="Helical" evidence="1">
    <location>
        <begin position="15"/>
        <end position="37"/>
    </location>
</feature>